<feature type="non-terminal residue" evidence="2">
    <location>
        <position position="271"/>
    </location>
</feature>
<feature type="compositionally biased region" description="Acidic residues" evidence="1">
    <location>
        <begin position="219"/>
        <end position="228"/>
    </location>
</feature>
<feature type="compositionally biased region" description="Basic and acidic residues" evidence="1">
    <location>
        <begin position="229"/>
        <end position="257"/>
    </location>
</feature>
<dbReference type="OrthoDB" id="8963805at2759"/>
<sequence>QTAASQQVLDRPALQASKPAAMVERKQPSPGPEEPDLCTLSLAEKMALFNRLAQPPSRVTRTRGDARHRRNNARYQTQPITLGDMEQESSDFDDQDEQELCHSPVEHPQLQNGPGSQVGPFPSPSSALRTGGTVSTEHAGDIHIPTRPTSNGAPDTLCQHDGPRRRCREPPDPQSAPTFAQERDVGGGKRKLPSPEGGTRQSVLPQPQSGQERRRQEAGEEEEEEEEEQRLSREGGLGHKSEDFMIQEKRQNQDHQPSRLGKNRDSKHHFN</sequence>
<reference evidence="2" key="1">
    <citation type="journal article" date="2004" name="Nature">
        <title>Genome duplication in the teleost fish Tetraodon nigroviridis reveals the early vertebrate proto-karyotype.</title>
        <authorList>
            <person name="Jaillon O."/>
            <person name="Aury J.-M."/>
            <person name="Brunet F."/>
            <person name="Petit J.-L."/>
            <person name="Stange-Thomann N."/>
            <person name="Mauceli E."/>
            <person name="Bouneau L."/>
            <person name="Fischer C."/>
            <person name="Ozouf-Costaz C."/>
            <person name="Bernot A."/>
            <person name="Nicaud S."/>
            <person name="Jaffe D."/>
            <person name="Fisher S."/>
            <person name="Lutfalla G."/>
            <person name="Dossat C."/>
            <person name="Segurens B."/>
            <person name="Dasilva C."/>
            <person name="Salanoubat M."/>
            <person name="Levy M."/>
            <person name="Boudet N."/>
            <person name="Castellano S."/>
            <person name="Anthouard V."/>
            <person name="Jubin C."/>
            <person name="Castelli V."/>
            <person name="Katinka M."/>
            <person name="Vacherie B."/>
            <person name="Biemont C."/>
            <person name="Skalli Z."/>
            <person name="Cattolico L."/>
            <person name="Poulain J."/>
            <person name="De Berardinis V."/>
            <person name="Cruaud C."/>
            <person name="Duprat S."/>
            <person name="Brottier P."/>
            <person name="Coutanceau J.-P."/>
            <person name="Gouzy J."/>
            <person name="Parra G."/>
            <person name="Lardier G."/>
            <person name="Chapple C."/>
            <person name="McKernan K.J."/>
            <person name="McEwan P."/>
            <person name="Bosak S."/>
            <person name="Kellis M."/>
            <person name="Volff J.-N."/>
            <person name="Guigo R."/>
            <person name="Zody M.C."/>
            <person name="Mesirov J."/>
            <person name="Lindblad-Toh K."/>
            <person name="Birren B."/>
            <person name="Nusbaum C."/>
            <person name="Kahn D."/>
            <person name="Robinson-Rechavi M."/>
            <person name="Laudet V."/>
            <person name="Schachter V."/>
            <person name="Quetier F."/>
            <person name="Saurin W."/>
            <person name="Scarpelli C."/>
            <person name="Wincker P."/>
            <person name="Lander E.S."/>
            <person name="Weissenbach J."/>
            <person name="Roest Crollius H."/>
        </authorList>
    </citation>
    <scope>NUCLEOTIDE SEQUENCE [LARGE SCALE GENOMIC DNA]</scope>
</reference>
<proteinExistence type="predicted"/>
<feature type="region of interest" description="Disordered" evidence="1">
    <location>
        <begin position="1"/>
        <end position="37"/>
    </location>
</feature>
<organism evidence="2">
    <name type="scientific">Tetraodon nigroviridis</name>
    <name type="common">Spotted green pufferfish</name>
    <name type="synonym">Chelonodon nigroviridis</name>
    <dbReference type="NCBI Taxonomy" id="99883"/>
    <lineage>
        <taxon>Eukaryota</taxon>
        <taxon>Metazoa</taxon>
        <taxon>Chordata</taxon>
        <taxon>Craniata</taxon>
        <taxon>Vertebrata</taxon>
        <taxon>Euteleostomi</taxon>
        <taxon>Actinopterygii</taxon>
        <taxon>Neopterygii</taxon>
        <taxon>Teleostei</taxon>
        <taxon>Neoteleostei</taxon>
        <taxon>Acanthomorphata</taxon>
        <taxon>Eupercaria</taxon>
        <taxon>Tetraodontiformes</taxon>
        <taxon>Tetradontoidea</taxon>
        <taxon>Tetraodontidae</taxon>
        <taxon>Tetraodon</taxon>
    </lineage>
</organism>
<gene>
    <name evidence="2" type="ORF">GSTENG00002835001</name>
</gene>
<name>Q4TDE7_TETNG</name>
<dbReference type="AlphaFoldDB" id="Q4TDE7"/>
<dbReference type="EMBL" id="CAAE01006307">
    <property type="protein sequence ID" value="CAF89085.1"/>
    <property type="molecule type" value="Genomic_DNA"/>
</dbReference>
<feature type="compositionally biased region" description="Acidic residues" evidence="1">
    <location>
        <begin position="85"/>
        <end position="98"/>
    </location>
</feature>
<feature type="compositionally biased region" description="Polar residues" evidence="1">
    <location>
        <begin position="124"/>
        <end position="136"/>
    </location>
</feature>
<accession>Q4TDE7</accession>
<comment type="caution">
    <text evidence="2">The sequence shown here is derived from an EMBL/GenBank/DDBJ whole genome shotgun (WGS) entry which is preliminary data.</text>
</comment>
<evidence type="ECO:0000313" key="2">
    <source>
        <dbReference type="EMBL" id="CAF89085.1"/>
    </source>
</evidence>
<feature type="compositionally biased region" description="Basic and acidic residues" evidence="1">
    <location>
        <begin position="161"/>
        <end position="171"/>
    </location>
</feature>
<feature type="region of interest" description="Disordered" evidence="1">
    <location>
        <begin position="49"/>
        <end position="271"/>
    </location>
</feature>
<reference evidence="2" key="2">
    <citation type="submission" date="2004-02" db="EMBL/GenBank/DDBJ databases">
        <authorList>
            <consortium name="Genoscope"/>
            <consortium name="Whitehead Institute Centre for Genome Research"/>
        </authorList>
    </citation>
    <scope>NUCLEOTIDE SEQUENCE</scope>
</reference>
<dbReference type="KEGG" id="tng:GSTEN00002835G001"/>
<protein>
    <submittedName>
        <fullName evidence="2">(spotted green pufferfish) hypothetical protein</fullName>
    </submittedName>
</protein>
<evidence type="ECO:0000256" key="1">
    <source>
        <dbReference type="SAM" id="MobiDB-lite"/>
    </source>
</evidence>